<dbReference type="GO" id="GO:0003677">
    <property type="term" value="F:DNA binding"/>
    <property type="evidence" value="ECO:0007669"/>
    <property type="project" value="InterPro"/>
</dbReference>
<evidence type="ECO:0000313" key="3">
    <source>
        <dbReference type="Proteomes" id="UP000662873"/>
    </source>
</evidence>
<dbReference type="GO" id="GO:0005524">
    <property type="term" value="F:ATP binding"/>
    <property type="evidence" value="ECO:0007669"/>
    <property type="project" value="InterPro"/>
</dbReference>
<dbReference type="Gene3D" id="3.40.50.300">
    <property type="entry name" value="P-loop containing nucleotide triphosphate hydrolases"/>
    <property type="match status" value="1"/>
</dbReference>
<reference evidence="2" key="1">
    <citation type="journal article" name="DNA Res.">
        <title>The physiological potential of anammox bacteria as revealed by their core genome structure.</title>
        <authorList>
            <person name="Okubo T."/>
            <person name="Toyoda A."/>
            <person name="Fukuhara K."/>
            <person name="Uchiyama I."/>
            <person name="Harigaya Y."/>
            <person name="Kuroiwa M."/>
            <person name="Suzuki T."/>
            <person name="Murakami Y."/>
            <person name="Suwa Y."/>
            <person name="Takami H."/>
        </authorList>
    </citation>
    <scope>NUCLEOTIDE SEQUENCE</scope>
    <source>
        <strain evidence="2">317325-2</strain>
    </source>
</reference>
<organism evidence="2 3">
    <name type="scientific">Candidatus Nitrosymbiomonas proteolyticus</name>
    <dbReference type="NCBI Taxonomy" id="2608984"/>
    <lineage>
        <taxon>Bacteria</taxon>
        <taxon>Bacillati</taxon>
        <taxon>Armatimonadota</taxon>
        <taxon>Armatimonadota incertae sedis</taxon>
        <taxon>Candidatus Nitrosymbiomonas</taxon>
    </lineage>
</organism>
<dbReference type="AlphaFoldDB" id="A0A809RJD7"/>
<gene>
    <name evidence="2" type="ORF">NPRO_22200</name>
</gene>
<keyword evidence="2" id="KW-0067">ATP-binding</keyword>
<dbReference type="PANTHER" id="PTHR47396:SF1">
    <property type="entry name" value="ATP-DEPENDENT HELICASE IRC3-RELATED"/>
    <property type="match status" value="1"/>
</dbReference>
<dbReference type="Proteomes" id="UP000662873">
    <property type="component" value="Chromosome"/>
</dbReference>
<proteinExistence type="predicted"/>
<dbReference type="SUPFAM" id="SSF52540">
    <property type="entry name" value="P-loop containing nucleoside triphosphate hydrolases"/>
    <property type="match status" value="2"/>
</dbReference>
<evidence type="ECO:0000313" key="2">
    <source>
        <dbReference type="EMBL" id="BBO24625.1"/>
    </source>
</evidence>
<dbReference type="GO" id="GO:0005829">
    <property type="term" value="C:cytosol"/>
    <property type="evidence" value="ECO:0007669"/>
    <property type="project" value="TreeGrafter"/>
</dbReference>
<dbReference type="GO" id="GO:0016787">
    <property type="term" value="F:hydrolase activity"/>
    <property type="evidence" value="ECO:0007669"/>
    <property type="project" value="InterPro"/>
</dbReference>
<dbReference type="Pfam" id="PF04851">
    <property type="entry name" value="ResIII"/>
    <property type="match status" value="1"/>
</dbReference>
<feature type="domain" description="Helicase/UvrB N-terminal" evidence="1">
    <location>
        <begin position="128"/>
        <end position="316"/>
    </location>
</feature>
<keyword evidence="2" id="KW-0547">Nucleotide-binding</keyword>
<dbReference type="InterPro" id="IPR006935">
    <property type="entry name" value="Helicase/UvrB_N"/>
</dbReference>
<evidence type="ECO:0000259" key="1">
    <source>
        <dbReference type="Pfam" id="PF04851"/>
    </source>
</evidence>
<dbReference type="KEGG" id="npy:NPRO_22200"/>
<dbReference type="PANTHER" id="PTHR47396">
    <property type="entry name" value="TYPE I RESTRICTION ENZYME ECOKI R PROTEIN"/>
    <property type="match status" value="1"/>
</dbReference>
<sequence length="951" mass="107594">MSTLFDPIAQARSAGAAAIESPICNRPYEEPSSYWQVVDFETGERTEPKLIEGERRPAGYFYSPKGAKYDSSQLEEEFVPLECVNEIRGRVNLWRQEGYRGVTPVTRRLLEHWALGKPERDRPLFFCQREAVETIIWLHESHAADRQGLMTLTIDGESVPLEKAHAEFLRYCCKMATGTGKTIVMAMLVAWSALNKAQYPHDTRFSDAVLIVAPGLTVRERLQVLYPENPGNYYDKFELVPGALRTMLSGAVKLHIIHRQEMAVRDDTNTKGPRKLGPESDGAFANRILSKLRSKRRILVLNDEGHHCYRPREKAVDEDAPTREEKDENELAGKWLLGLVKINRAREILTCIDLSATPFYIHGSGYPVGRPFPWIVSDFGLVDAIESGLVKIPQIPVDDSLGGSPPAYFHLWRWINEKLPPESRETARRKAKPEAVVLEAEPAVVTMIGNWLEEFERWAGEGSKVPPVLIVVTQDTTLSKLLYERMTREDFEFKEFVNTEKQQVTYLYDSKELKEVEEGEKAKKSELRKRAIMLSVGKEGEPGEQVRCIVSVSMLTEGWDASNVTQIVGLRAFTSQLLCEQVVGRALRRRSYEVDPETGMLQPEYADVYGVPFQVIPVKAKGKAGPPPPPPSVLIRAIEDRKHFELTFPRVEGYITEIRDTAVCAWDKVPSLVIGRDEPAETYVKGVAGFRVGRPDIGGPGDLEKHDRVPYYLLARVSSACFKMASDIVGIRIPGESDVECARRSKLFPQVLEIVRKYVSEYLVFENVPQEEVTFEKWQAKIVNVLNGCIAEKGEDGSVVVMPRIERYRGEGSSGQVFFRTGRPVRETVKSHVSHVVLDAPVWEGSAAATLEHSDVVECYVRNDHLDFTIPYVDSFGNPHMHRPDFILRLTNGLLVALEVKGQVRELDELKVRAGLKWADAVNRFYGEQRWVYHVCFSPSHLPEHLRRMAL</sequence>
<dbReference type="InterPro" id="IPR027417">
    <property type="entry name" value="P-loop_NTPase"/>
</dbReference>
<keyword evidence="2" id="KW-0378">Hydrolase</keyword>
<protein>
    <submittedName>
        <fullName evidence="2">DNA or RNA helicase of superfamily II</fullName>
    </submittedName>
</protein>
<keyword evidence="2" id="KW-0347">Helicase</keyword>
<name>A0A809RJD7_9BACT</name>
<dbReference type="InterPro" id="IPR050742">
    <property type="entry name" value="Helicase_Restrict-Modif_Enz"/>
</dbReference>
<accession>A0A809RJD7</accession>
<dbReference type="GO" id="GO:0004386">
    <property type="term" value="F:helicase activity"/>
    <property type="evidence" value="ECO:0007669"/>
    <property type="project" value="UniProtKB-KW"/>
</dbReference>
<dbReference type="EMBL" id="AP021858">
    <property type="protein sequence ID" value="BBO24625.1"/>
    <property type="molecule type" value="Genomic_DNA"/>
</dbReference>